<organism evidence="1">
    <name type="scientific">Campylobacter jejuni</name>
    <dbReference type="NCBI Taxonomy" id="197"/>
    <lineage>
        <taxon>Bacteria</taxon>
        <taxon>Pseudomonadati</taxon>
        <taxon>Campylobacterota</taxon>
        <taxon>Epsilonproteobacteria</taxon>
        <taxon>Campylobacterales</taxon>
        <taxon>Campylobacteraceae</taxon>
        <taxon>Campylobacter</taxon>
    </lineage>
</organism>
<accession>A0A622RFE6</accession>
<protein>
    <submittedName>
        <fullName evidence="1">Uncharacterized protein</fullName>
    </submittedName>
</protein>
<evidence type="ECO:0000313" key="1">
    <source>
        <dbReference type="EMBL" id="EAL6436298.1"/>
    </source>
</evidence>
<name>A0A622RFE6_CAMJU</name>
<dbReference type="RefSeq" id="WP_139855345.1">
    <property type="nucleotide sequence ID" value="NZ_NFNK01000004.1"/>
</dbReference>
<reference evidence="1" key="1">
    <citation type="submission" date="2018-07" db="EMBL/GenBank/DDBJ databases">
        <authorList>
            <consortium name="NARMS: The National Antimicrobial Resistance Monitoring System"/>
        </authorList>
    </citation>
    <scope>NUCLEOTIDE SEQUENCE</scope>
    <source>
        <strain evidence="1">CVM N17C319</strain>
    </source>
</reference>
<dbReference type="Pfam" id="PF06306">
    <property type="entry name" value="CgtA"/>
    <property type="match status" value="1"/>
</dbReference>
<sequence>MLCYSRIDFYYKDDDRAEVFIVKYKSINNILNNKSNDQWLIKNNHLKWAESMHEDRYCIEYLDIKKLKIYQTEFLNYHFPYFKRSLDKNKIELIPIDDFSIKEYKDIISPDMVTKEKLLYLKKYIKENQ</sequence>
<dbReference type="EMBL" id="AACPZM010000168">
    <property type="protein sequence ID" value="EAL6436298.1"/>
    <property type="molecule type" value="Genomic_DNA"/>
</dbReference>
<dbReference type="InterPro" id="IPR010446">
    <property type="entry name" value="GalNAc_Trfase_b"/>
</dbReference>
<proteinExistence type="predicted"/>
<gene>
    <name evidence="1" type="ORF">DSW11_08940</name>
</gene>
<comment type="caution">
    <text evidence="1">The sequence shown here is derived from an EMBL/GenBank/DDBJ whole genome shotgun (WGS) entry which is preliminary data.</text>
</comment>
<dbReference type="AlphaFoldDB" id="A0A622RFE6"/>